<organism evidence="6 7">
    <name type="scientific">Halobacillus trueperi</name>
    <dbReference type="NCBI Taxonomy" id="156205"/>
    <lineage>
        <taxon>Bacteria</taxon>
        <taxon>Bacillati</taxon>
        <taxon>Bacillota</taxon>
        <taxon>Bacilli</taxon>
        <taxon>Bacillales</taxon>
        <taxon>Bacillaceae</taxon>
        <taxon>Halobacillus</taxon>
    </lineage>
</organism>
<dbReference type="EMBL" id="QUAE01000003">
    <property type="protein sequence ID" value="REJ10336.1"/>
    <property type="molecule type" value="Genomic_DNA"/>
</dbReference>
<dbReference type="InterPro" id="IPR014757">
    <property type="entry name" value="Tscrpt_reg_IclR_C"/>
</dbReference>
<dbReference type="Pfam" id="PF01614">
    <property type="entry name" value="IclR_C"/>
    <property type="match status" value="1"/>
</dbReference>
<dbReference type="Pfam" id="PF09339">
    <property type="entry name" value="HTH_IclR"/>
    <property type="match status" value="1"/>
</dbReference>
<comment type="caution">
    <text evidence="6">The sequence shown here is derived from an EMBL/GenBank/DDBJ whole genome shotgun (WGS) entry which is preliminary data.</text>
</comment>
<keyword evidence="2" id="KW-0238">DNA-binding</keyword>
<sequence length="284" mass="32471">MISLQNQNGLDRMSKTLSKALQLLRFFTEETPYWRLDKISEASDLPKATVYRLMKTLEEEGFIQKVSFYQNGVFIDGEMYQLGTRLIELGHMVSSQLEIRGLALPHMRKLQQEFGESVQLIIMDQDEAIYIEKVESDKPVRLYTKIGRRAPLYAGACPRTLLSFLPDHEIQRILQQEKEKKKYASQTMIDDEVIMEKVKETRDRGYSYSQSELEEGTASVGTPIFDRFGEIAAGISVAGFASTVTPEQAERYATPMWEICETLSKQLGFSEPYPYGSKITKMGE</sequence>
<keyword evidence="3" id="KW-0804">Transcription</keyword>
<dbReference type="PANTHER" id="PTHR30136:SF24">
    <property type="entry name" value="HTH-TYPE TRANSCRIPTIONAL REPRESSOR ALLR"/>
    <property type="match status" value="1"/>
</dbReference>
<dbReference type="PROSITE" id="PS51078">
    <property type="entry name" value="ICLR_ED"/>
    <property type="match status" value="1"/>
</dbReference>
<dbReference type="InterPro" id="IPR036390">
    <property type="entry name" value="WH_DNA-bd_sf"/>
</dbReference>
<gene>
    <name evidence="6" type="ORF">DYE48_06455</name>
</gene>
<keyword evidence="1" id="KW-0805">Transcription regulation</keyword>
<dbReference type="Gene3D" id="1.10.10.10">
    <property type="entry name" value="Winged helix-like DNA-binding domain superfamily/Winged helix DNA-binding domain"/>
    <property type="match status" value="1"/>
</dbReference>
<dbReference type="AlphaFoldDB" id="A0A3E0JBN0"/>
<dbReference type="InterPro" id="IPR005471">
    <property type="entry name" value="Tscrpt_reg_IclR_N"/>
</dbReference>
<evidence type="ECO:0000313" key="7">
    <source>
        <dbReference type="Proteomes" id="UP000256305"/>
    </source>
</evidence>
<name>A0A3E0JBN0_9BACI</name>
<evidence type="ECO:0000256" key="1">
    <source>
        <dbReference type="ARBA" id="ARBA00023015"/>
    </source>
</evidence>
<dbReference type="GO" id="GO:0003677">
    <property type="term" value="F:DNA binding"/>
    <property type="evidence" value="ECO:0007669"/>
    <property type="project" value="UniProtKB-KW"/>
</dbReference>
<accession>A0A3E0JBN0</accession>
<dbReference type="InterPro" id="IPR050707">
    <property type="entry name" value="HTH_MetabolicPath_Reg"/>
</dbReference>
<dbReference type="InterPro" id="IPR036388">
    <property type="entry name" value="WH-like_DNA-bd_sf"/>
</dbReference>
<dbReference type="PROSITE" id="PS51077">
    <property type="entry name" value="HTH_ICLR"/>
    <property type="match status" value="1"/>
</dbReference>
<dbReference type="GO" id="GO:0003700">
    <property type="term" value="F:DNA-binding transcription factor activity"/>
    <property type="evidence" value="ECO:0007669"/>
    <property type="project" value="TreeGrafter"/>
</dbReference>
<dbReference type="GO" id="GO:0045892">
    <property type="term" value="P:negative regulation of DNA-templated transcription"/>
    <property type="evidence" value="ECO:0007669"/>
    <property type="project" value="TreeGrafter"/>
</dbReference>
<evidence type="ECO:0000256" key="2">
    <source>
        <dbReference type="ARBA" id="ARBA00023125"/>
    </source>
</evidence>
<dbReference type="SUPFAM" id="SSF55781">
    <property type="entry name" value="GAF domain-like"/>
    <property type="match status" value="1"/>
</dbReference>
<feature type="domain" description="HTH iclR-type" evidence="4">
    <location>
        <begin position="14"/>
        <end position="84"/>
    </location>
</feature>
<evidence type="ECO:0000259" key="5">
    <source>
        <dbReference type="PROSITE" id="PS51078"/>
    </source>
</evidence>
<feature type="domain" description="IclR-ED" evidence="5">
    <location>
        <begin position="85"/>
        <end position="269"/>
    </location>
</feature>
<evidence type="ECO:0000313" key="6">
    <source>
        <dbReference type="EMBL" id="REJ10336.1"/>
    </source>
</evidence>
<dbReference type="Gene3D" id="3.30.450.40">
    <property type="match status" value="1"/>
</dbReference>
<dbReference type="Proteomes" id="UP000256305">
    <property type="component" value="Unassembled WGS sequence"/>
</dbReference>
<dbReference type="InterPro" id="IPR029016">
    <property type="entry name" value="GAF-like_dom_sf"/>
</dbReference>
<dbReference type="SMART" id="SM00346">
    <property type="entry name" value="HTH_ICLR"/>
    <property type="match status" value="1"/>
</dbReference>
<evidence type="ECO:0000256" key="3">
    <source>
        <dbReference type="ARBA" id="ARBA00023163"/>
    </source>
</evidence>
<reference evidence="6 7" key="1">
    <citation type="submission" date="2018-08" db="EMBL/GenBank/DDBJ databases">
        <title>Genome sequence of Halobacillus trueperi KCTC 3686.</title>
        <authorList>
            <person name="Cho K.H."/>
            <person name="Kwak M.-J."/>
            <person name="Kim B.-Y."/>
            <person name="Chun J."/>
        </authorList>
    </citation>
    <scope>NUCLEOTIDE SEQUENCE [LARGE SCALE GENOMIC DNA]</scope>
    <source>
        <strain evidence="6 7">KCTC 3686</strain>
    </source>
</reference>
<evidence type="ECO:0000259" key="4">
    <source>
        <dbReference type="PROSITE" id="PS51077"/>
    </source>
</evidence>
<dbReference type="PANTHER" id="PTHR30136">
    <property type="entry name" value="HELIX-TURN-HELIX TRANSCRIPTIONAL REGULATOR, ICLR FAMILY"/>
    <property type="match status" value="1"/>
</dbReference>
<protein>
    <submittedName>
        <fullName evidence="6">IclR family transcriptional regulator</fullName>
    </submittedName>
</protein>
<proteinExistence type="predicted"/>
<dbReference type="SUPFAM" id="SSF46785">
    <property type="entry name" value="Winged helix' DNA-binding domain"/>
    <property type="match status" value="1"/>
</dbReference>
<keyword evidence="7" id="KW-1185">Reference proteome</keyword>